<sequence>MCIISKILLLIAVFLGLSTVSGEHVSSTPLVFPITPRFGALEKWSQTYDISNSLSTANETTPKLPNVASSQLRRSRNVANRGGLGLILAAYFIKGCLYLYAYFKLICICMGVSLLFLLLCPLLPFLIPALILILLVAVGLSIAIPLIVAASGGDEDLLLVSN</sequence>
<keyword evidence="1" id="KW-0812">Transmembrane</keyword>
<reference evidence="3 4" key="1">
    <citation type="submission" date="2015-12" db="EMBL/GenBank/DDBJ databases">
        <title>The genome of Folsomia candida.</title>
        <authorList>
            <person name="Faddeeva A."/>
            <person name="Derks M.F."/>
            <person name="Anvar Y."/>
            <person name="Smit S."/>
            <person name="Van Straalen N."/>
            <person name="Roelofs D."/>
        </authorList>
    </citation>
    <scope>NUCLEOTIDE SEQUENCE [LARGE SCALE GENOMIC DNA]</scope>
    <source>
        <strain evidence="3 4">VU population</strain>
        <tissue evidence="3">Whole body</tissue>
    </source>
</reference>
<dbReference type="AlphaFoldDB" id="A0A226ET04"/>
<feature type="chain" id="PRO_5013121661" evidence="2">
    <location>
        <begin position="23"/>
        <end position="162"/>
    </location>
</feature>
<feature type="signal peptide" evidence="2">
    <location>
        <begin position="1"/>
        <end position="22"/>
    </location>
</feature>
<proteinExistence type="predicted"/>
<keyword evidence="2" id="KW-0732">Signal</keyword>
<evidence type="ECO:0000313" key="3">
    <source>
        <dbReference type="EMBL" id="OXA60348.1"/>
    </source>
</evidence>
<name>A0A226ET04_FOLCA</name>
<keyword evidence="1" id="KW-0472">Membrane</keyword>
<evidence type="ECO:0000313" key="4">
    <source>
        <dbReference type="Proteomes" id="UP000198287"/>
    </source>
</evidence>
<keyword evidence="1" id="KW-1133">Transmembrane helix</keyword>
<dbReference type="Proteomes" id="UP000198287">
    <property type="component" value="Unassembled WGS sequence"/>
</dbReference>
<comment type="caution">
    <text evidence="3">The sequence shown here is derived from an EMBL/GenBank/DDBJ whole genome shotgun (WGS) entry which is preliminary data.</text>
</comment>
<organism evidence="3 4">
    <name type="scientific">Folsomia candida</name>
    <name type="common">Springtail</name>
    <dbReference type="NCBI Taxonomy" id="158441"/>
    <lineage>
        <taxon>Eukaryota</taxon>
        <taxon>Metazoa</taxon>
        <taxon>Ecdysozoa</taxon>
        <taxon>Arthropoda</taxon>
        <taxon>Hexapoda</taxon>
        <taxon>Collembola</taxon>
        <taxon>Entomobryomorpha</taxon>
        <taxon>Isotomoidea</taxon>
        <taxon>Isotomidae</taxon>
        <taxon>Proisotominae</taxon>
        <taxon>Folsomia</taxon>
    </lineage>
</organism>
<feature type="transmembrane region" description="Helical" evidence="1">
    <location>
        <begin position="115"/>
        <end position="148"/>
    </location>
</feature>
<dbReference type="EMBL" id="LNIX01000002">
    <property type="protein sequence ID" value="OXA60348.1"/>
    <property type="molecule type" value="Genomic_DNA"/>
</dbReference>
<keyword evidence="4" id="KW-1185">Reference proteome</keyword>
<protein>
    <submittedName>
        <fullName evidence="3">Uncharacterized protein</fullName>
    </submittedName>
</protein>
<evidence type="ECO:0000256" key="2">
    <source>
        <dbReference type="SAM" id="SignalP"/>
    </source>
</evidence>
<gene>
    <name evidence="3" type="ORF">Fcan01_05409</name>
</gene>
<evidence type="ECO:0000256" key="1">
    <source>
        <dbReference type="SAM" id="Phobius"/>
    </source>
</evidence>
<accession>A0A226ET04</accession>